<accession>A0A2S5TIY9</accession>
<dbReference type="Proteomes" id="UP000238220">
    <property type="component" value="Unassembled WGS sequence"/>
</dbReference>
<comment type="caution">
    <text evidence="2">The sequence shown here is derived from an EMBL/GenBank/DDBJ whole genome shotgun (WGS) entry which is preliminary data.</text>
</comment>
<dbReference type="SUPFAM" id="SSF52091">
    <property type="entry name" value="SpoIIaa-like"/>
    <property type="match status" value="1"/>
</dbReference>
<evidence type="ECO:0000313" key="3">
    <source>
        <dbReference type="Proteomes" id="UP000238220"/>
    </source>
</evidence>
<dbReference type="InterPro" id="IPR036513">
    <property type="entry name" value="STAS_dom_sf"/>
</dbReference>
<proteinExistence type="predicted"/>
<evidence type="ECO:0000313" key="2">
    <source>
        <dbReference type="EMBL" id="PPE74778.1"/>
    </source>
</evidence>
<dbReference type="AlphaFoldDB" id="A0A2S5TIY9"/>
<name>A0A2S5TIY9_9GAMM</name>
<dbReference type="PANTHER" id="PTHR35849:SF1">
    <property type="entry name" value="INTERMEMBRANE PHOSPHOLIPID TRANSPORT SYSTEM BINDING PROTEIN MLAB"/>
    <property type="match status" value="1"/>
</dbReference>
<sequence>MSRADALAAGGTLDLSGVREVDSAGVAFLVELQRRAQRQQRTLAFTGAGEGLRRLAAFFELDTLLKLA</sequence>
<dbReference type="InterPro" id="IPR002645">
    <property type="entry name" value="STAS_dom"/>
</dbReference>
<protein>
    <submittedName>
        <fullName evidence="2">NTP-binding protein</fullName>
    </submittedName>
</protein>
<dbReference type="Gene3D" id="3.30.750.24">
    <property type="entry name" value="STAS domain"/>
    <property type="match status" value="1"/>
</dbReference>
<dbReference type="EMBL" id="PSNW01000003">
    <property type="protein sequence ID" value="PPE74778.1"/>
    <property type="molecule type" value="Genomic_DNA"/>
</dbReference>
<reference evidence="2 3" key="1">
    <citation type="submission" date="2018-02" db="EMBL/GenBank/DDBJ databases">
        <title>Genome sequencing of Solimonas sp. HR-BB.</title>
        <authorList>
            <person name="Lee Y."/>
            <person name="Jeon C.O."/>
        </authorList>
    </citation>
    <scope>NUCLEOTIDE SEQUENCE [LARGE SCALE GENOMIC DNA]</scope>
    <source>
        <strain evidence="2 3">HR-BB</strain>
    </source>
</reference>
<keyword evidence="3" id="KW-1185">Reference proteome</keyword>
<evidence type="ECO:0000259" key="1">
    <source>
        <dbReference type="PROSITE" id="PS50801"/>
    </source>
</evidence>
<dbReference type="InterPro" id="IPR052746">
    <property type="entry name" value="MlaB_ABC_Transporter"/>
</dbReference>
<feature type="domain" description="STAS" evidence="1">
    <location>
        <begin position="13"/>
        <end position="68"/>
    </location>
</feature>
<organism evidence="2 3">
    <name type="scientific">Solimonas fluminis</name>
    <dbReference type="NCBI Taxonomy" id="2086571"/>
    <lineage>
        <taxon>Bacteria</taxon>
        <taxon>Pseudomonadati</taxon>
        <taxon>Pseudomonadota</taxon>
        <taxon>Gammaproteobacteria</taxon>
        <taxon>Nevskiales</taxon>
        <taxon>Nevskiaceae</taxon>
        <taxon>Solimonas</taxon>
    </lineage>
</organism>
<dbReference type="Pfam" id="PF13466">
    <property type="entry name" value="STAS_2"/>
    <property type="match status" value="1"/>
</dbReference>
<gene>
    <name evidence="2" type="ORF">C3942_06985</name>
</gene>
<dbReference type="PANTHER" id="PTHR35849">
    <property type="entry name" value="BLR2341 PROTEIN"/>
    <property type="match status" value="1"/>
</dbReference>
<dbReference type="InterPro" id="IPR058548">
    <property type="entry name" value="MlaB-like_STAS"/>
</dbReference>
<dbReference type="PROSITE" id="PS50801">
    <property type="entry name" value="STAS"/>
    <property type="match status" value="1"/>
</dbReference>